<evidence type="ECO:0000313" key="2">
    <source>
        <dbReference type="Proteomes" id="UP000183018"/>
    </source>
</evidence>
<dbReference type="EMBL" id="FORC01000002">
    <property type="protein sequence ID" value="SFI66864.1"/>
    <property type="molecule type" value="Genomic_DNA"/>
</dbReference>
<dbReference type="RefSeq" id="WP_139225436.1">
    <property type="nucleotide sequence ID" value="NZ_FORC01000002.1"/>
</dbReference>
<gene>
    <name evidence="1" type="ORF">SAMN05216602_2244</name>
</gene>
<organism evidence="1 2">
    <name type="scientific">Phytopseudomonas argentinensis</name>
    <dbReference type="NCBI Taxonomy" id="289370"/>
    <lineage>
        <taxon>Bacteria</taxon>
        <taxon>Pseudomonadati</taxon>
        <taxon>Pseudomonadota</taxon>
        <taxon>Gammaproteobacteria</taxon>
        <taxon>Pseudomonadales</taxon>
        <taxon>Pseudomonadaceae</taxon>
        <taxon>Phytopseudomonas</taxon>
    </lineage>
</organism>
<dbReference type="Proteomes" id="UP000183018">
    <property type="component" value="Unassembled WGS sequence"/>
</dbReference>
<evidence type="ECO:0000313" key="1">
    <source>
        <dbReference type="EMBL" id="SFI66864.1"/>
    </source>
</evidence>
<keyword evidence="2" id="KW-1185">Reference proteome</keyword>
<evidence type="ECO:0008006" key="3">
    <source>
        <dbReference type="Google" id="ProtNLM"/>
    </source>
</evidence>
<dbReference type="AlphaFoldDB" id="A0A1I3K367"/>
<sequence length="184" mass="20718">MCFRILLIALIAVLAGCVDFKSGSHWRAEPNGWKTQPKSYYAFEWISYQCNSSPLTVATSGFNESSIATFFLFPITFLGKATSPETLRVFAISENLKNHCSPPAENLFKVKINGRAYTNYTITQTLKTESCLIEIMKSPETIDSFEIQANEEFLKCDINPLKVYKNSHYCLRGTRFGGSESCGY</sequence>
<accession>A0A1I3K367</accession>
<name>A0A1I3K367_9GAMM</name>
<proteinExistence type="predicted"/>
<reference evidence="2" key="1">
    <citation type="submission" date="2016-10" db="EMBL/GenBank/DDBJ databases">
        <authorList>
            <person name="Varghese N."/>
            <person name="Submissions S."/>
        </authorList>
    </citation>
    <scope>NUCLEOTIDE SEQUENCE [LARGE SCALE GENOMIC DNA]</scope>
    <source>
        <strain evidence="2">LMG 22563</strain>
    </source>
</reference>
<dbReference type="PROSITE" id="PS51257">
    <property type="entry name" value="PROKAR_LIPOPROTEIN"/>
    <property type="match status" value="1"/>
</dbReference>
<dbReference type="OrthoDB" id="6863660at2"/>
<protein>
    <recommendedName>
        <fullName evidence="3">Lipoprotein</fullName>
    </recommendedName>
</protein>